<proteinExistence type="predicted"/>
<accession>A0ACB9Z2M0</accession>
<evidence type="ECO:0000313" key="1">
    <source>
        <dbReference type="EMBL" id="KAI4865957.1"/>
    </source>
</evidence>
<keyword evidence="2" id="KW-1185">Reference proteome</keyword>
<protein>
    <submittedName>
        <fullName evidence="1">O-methyltransferase</fullName>
    </submittedName>
</protein>
<gene>
    <name evidence="1" type="ORF">F4820DRAFT_275683</name>
</gene>
<organism evidence="1 2">
    <name type="scientific">Hypoxylon rubiginosum</name>
    <dbReference type="NCBI Taxonomy" id="110542"/>
    <lineage>
        <taxon>Eukaryota</taxon>
        <taxon>Fungi</taxon>
        <taxon>Dikarya</taxon>
        <taxon>Ascomycota</taxon>
        <taxon>Pezizomycotina</taxon>
        <taxon>Sordariomycetes</taxon>
        <taxon>Xylariomycetidae</taxon>
        <taxon>Xylariales</taxon>
        <taxon>Hypoxylaceae</taxon>
        <taxon>Hypoxylon</taxon>
    </lineage>
</organism>
<reference evidence="1 2" key="1">
    <citation type="journal article" date="2022" name="New Phytol.">
        <title>Ecological generalism drives hyperdiversity of secondary metabolite gene clusters in xylarialean endophytes.</title>
        <authorList>
            <person name="Franco M.E.E."/>
            <person name="Wisecaver J.H."/>
            <person name="Arnold A.E."/>
            <person name="Ju Y.M."/>
            <person name="Slot J.C."/>
            <person name="Ahrendt S."/>
            <person name="Moore L.P."/>
            <person name="Eastman K.E."/>
            <person name="Scott K."/>
            <person name="Konkel Z."/>
            <person name="Mondo S.J."/>
            <person name="Kuo A."/>
            <person name="Hayes R.D."/>
            <person name="Haridas S."/>
            <person name="Andreopoulos B."/>
            <person name="Riley R."/>
            <person name="LaButti K."/>
            <person name="Pangilinan J."/>
            <person name="Lipzen A."/>
            <person name="Amirebrahimi M."/>
            <person name="Yan J."/>
            <person name="Adam C."/>
            <person name="Keymanesh K."/>
            <person name="Ng V."/>
            <person name="Louie K."/>
            <person name="Northen T."/>
            <person name="Drula E."/>
            <person name="Henrissat B."/>
            <person name="Hsieh H.M."/>
            <person name="Youens-Clark K."/>
            <person name="Lutzoni F."/>
            <person name="Miadlikowska J."/>
            <person name="Eastwood D.C."/>
            <person name="Hamelin R.C."/>
            <person name="Grigoriev I.V."/>
            <person name="U'Ren J.M."/>
        </authorList>
    </citation>
    <scope>NUCLEOTIDE SEQUENCE [LARGE SCALE GENOMIC DNA]</scope>
    <source>
        <strain evidence="1 2">CBS 119005</strain>
    </source>
</reference>
<dbReference type="Proteomes" id="UP001497700">
    <property type="component" value="Unassembled WGS sequence"/>
</dbReference>
<evidence type="ECO:0000313" key="2">
    <source>
        <dbReference type="Proteomes" id="UP001497700"/>
    </source>
</evidence>
<sequence length="434" mass="47650">MASIENIASSISEQVSKLSLLLQEAGSAPPTFDEAGSSAFSHDEDTQTGKSLRETRSKILDAAQDLIQLIKGPTEHVLTLAWSAADAANIDIITRLKIPQHVPLGSSISIQDLSVAIDVPKPLLARVVRYAIANGLFQEEPTNVIRHSASSAALVRNPHLANIVHFGTEFLGNSLMKVPDAVLLKRDDPAHAVHAAFNIAYRTDETLFEYLHKNEDLTRKYHEYLAGRVNTPLWSVDRLRAAWPWTSKGKVTVVDIGGSSGHTVQALAPLMPDATFIVQDSNLPALEMGRRAVAEDPSLQSRISFAEYDFFKPQPVQADIYIYRHILHDWSDEDSVKILSSLLPALRPGAKVLISEAIVPDPPAKRLNTLASKMVRIEDQFMLAVHDAYERTVADFESLFQTLSPGNFRLVGVTSGTEAGAFQSLLEFEFLGSQ</sequence>
<comment type="caution">
    <text evidence="1">The sequence shown here is derived from an EMBL/GenBank/DDBJ whole genome shotgun (WGS) entry which is preliminary data.</text>
</comment>
<dbReference type="EMBL" id="MU393465">
    <property type="protein sequence ID" value="KAI4865957.1"/>
    <property type="molecule type" value="Genomic_DNA"/>
</dbReference>
<name>A0ACB9Z2M0_9PEZI</name>